<dbReference type="Proteomes" id="UP000249499">
    <property type="component" value="Chromosome"/>
</dbReference>
<name>A0AAF1K8N1_9HYPH</name>
<sequence>MTTTTDWPKEGIQSSDLGMLQTVLDAWCADRSIDIQSADAQVAARSLIDWYEFGISDPAELRTMLEG</sequence>
<keyword evidence="2" id="KW-1185">Reference proteome</keyword>
<evidence type="ECO:0000313" key="1">
    <source>
        <dbReference type="EMBL" id="WFR94457.1"/>
    </source>
</evidence>
<dbReference type="EMBL" id="CP117255">
    <property type="protein sequence ID" value="WFR94457.1"/>
    <property type="molecule type" value="Genomic_DNA"/>
</dbReference>
<protein>
    <submittedName>
        <fullName evidence="1">Uncharacterized protein</fullName>
    </submittedName>
</protein>
<evidence type="ECO:0000313" key="2">
    <source>
        <dbReference type="Proteomes" id="UP000249499"/>
    </source>
</evidence>
<dbReference type="RefSeq" id="WP_111222431.1">
    <property type="nucleotide sequence ID" value="NZ_CP117255.1"/>
</dbReference>
<organism evidence="1 2">
    <name type="scientific">Rhizobium tumorigenes</name>
    <dbReference type="NCBI Taxonomy" id="2041385"/>
    <lineage>
        <taxon>Bacteria</taxon>
        <taxon>Pseudomonadati</taxon>
        <taxon>Pseudomonadota</taxon>
        <taxon>Alphaproteobacteria</taxon>
        <taxon>Hyphomicrobiales</taxon>
        <taxon>Rhizobiaceae</taxon>
        <taxon>Rhizobium/Agrobacterium group</taxon>
        <taxon>Rhizobium</taxon>
    </lineage>
</organism>
<reference evidence="2" key="2">
    <citation type="journal article" date="2023" name="MicrobiologyOpen">
        <title>Genomics of the tumorigenes clade of the family Rhizobiaceae and description of Rhizobium rhododendri sp. nov.</title>
        <authorList>
            <person name="Kuzmanovic N."/>
            <person name="diCenzo G.C."/>
            <person name="Bunk B."/>
            <person name="Sproeer C."/>
            <person name="Fruehling A."/>
            <person name="Neumann-Schaal M."/>
            <person name="Overmann J."/>
            <person name="Smalla K."/>
        </authorList>
    </citation>
    <scope>NUCLEOTIDE SEQUENCE [LARGE SCALE GENOMIC DNA]</scope>
    <source>
        <strain evidence="2">1078</strain>
    </source>
</reference>
<accession>A0AAF1K8N1</accession>
<gene>
    <name evidence="1" type="ORF">PR017_11520</name>
</gene>
<dbReference type="KEGG" id="rtu:PR017_11520"/>
<dbReference type="AlphaFoldDB" id="A0AAF1K8N1"/>
<reference evidence="1 2" key="1">
    <citation type="journal article" date="2018" name="Sci. Rep.">
        <title>Rhizobium tumorigenes sp. nov., a novel plant tumorigenic bacterium isolated from cane gall tumors on thornless blackberry.</title>
        <authorList>
            <person name="Kuzmanovi N."/>
            <person name="Smalla K."/>
            <person name="Gronow S."/>
            <person name="PuBawska J."/>
        </authorList>
    </citation>
    <scope>NUCLEOTIDE SEQUENCE [LARGE SCALE GENOMIC DNA]</scope>
    <source>
        <strain evidence="1 2">1078</strain>
    </source>
</reference>
<proteinExistence type="predicted"/>